<dbReference type="AlphaFoldDB" id="A0A3B0A6J5"/>
<proteinExistence type="predicted"/>
<evidence type="ECO:0000313" key="2">
    <source>
        <dbReference type="EMBL" id="RKN55989.1"/>
    </source>
</evidence>
<sequence length="216" mass="24199">MPSPSLIAMSEETARRLREARARASQASGEADNRKRELLDTIARDLPARVESRAKSTAQAQPEVTKALGKDGIKKFRSELLDQATELATEIRAAADQIKWPMPLTTGTSNAWVMPAISPVKSREIHSALFEFLHGRRCDTLAAILKRHGFNIEDDNAQRSQGLILPQTWLYSEREQVREFEALAEALTALAKEREAVKEAQAVHDREVVDSLWEDD</sequence>
<evidence type="ECO:0000313" key="3">
    <source>
        <dbReference type="Proteomes" id="UP000279968"/>
    </source>
</evidence>
<accession>A0A3B0A6J5</accession>
<organism evidence="2 3">
    <name type="scientific">Micromonospora costi</name>
    <dbReference type="NCBI Taxonomy" id="1530042"/>
    <lineage>
        <taxon>Bacteria</taxon>
        <taxon>Bacillati</taxon>
        <taxon>Actinomycetota</taxon>
        <taxon>Actinomycetes</taxon>
        <taxon>Micromonosporales</taxon>
        <taxon>Micromonosporaceae</taxon>
        <taxon>Micromonospora</taxon>
    </lineage>
</organism>
<dbReference type="EMBL" id="RBAN01000002">
    <property type="protein sequence ID" value="RKN55989.1"/>
    <property type="molecule type" value="Genomic_DNA"/>
</dbReference>
<reference evidence="2 3" key="1">
    <citation type="journal article" date="2015" name="Int. J. Syst. Evol. Microbiol.">
        <title>Micromonospora costi sp. nov., isolated from a leaf of Costus speciosus.</title>
        <authorList>
            <person name="Thawai C."/>
        </authorList>
    </citation>
    <scope>NUCLEOTIDE SEQUENCE [LARGE SCALE GENOMIC DNA]</scope>
    <source>
        <strain evidence="2 3">CS1-12</strain>
    </source>
</reference>
<protein>
    <submittedName>
        <fullName evidence="2">Uncharacterized protein</fullName>
    </submittedName>
</protein>
<name>A0A3B0A6J5_9ACTN</name>
<keyword evidence="3" id="KW-1185">Reference proteome</keyword>
<feature type="compositionally biased region" description="Basic and acidic residues" evidence="1">
    <location>
        <begin position="12"/>
        <end position="22"/>
    </location>
</feature>
<feature type="region of interest" description="Disordered" evidence="1">
    <location>
        <begin position="1"/>
        <end position="38"/>
    </location>
</feature>
<comment type="caution">
    <text evidence="2">The sequence shown here is derived from an EMBL/GenBank/DDBJ whole genome shotgun (WGS) entry which is preliminary data.</text>
</comment>
<gene>
    <name evidence="2" type="ORF">D7193_15505</name>
</gene>
<dbReference type="Proteomes" id="UP000279968">
    <property type="component" value="Unassembled WGS sequence"/>
</dbReference>
<evidence type="ECO:0000256" key="1">
    <source>
        <dbReference type="SAM" id="MobiDB-lite"/>
    </source>
</evidence>